<dbReference type="EMBL" id="CP031968">
    <property type="protein sequence ID" value="AXT46366.1"/>
    <property type="molecule type" value="Genomic_DNA"/>
</dbReference>
<gene>
    <name evidence="1" type="ORF">D1345_09270</name>
</gene>
<dbReference type="KEGG" id="crz:D1345_09270"/>
<dbReference type="AlphaFoldDB" id="A0AAD0RST5"/>
<name>A0AAD0RST5_9NEIS</name>
<reference evidence="1 2" key="1">
    <citation type="submission" date="2018-08" db="EMBL/GenBank/DDBJ databases">
        <title>Complete genome sequence of JP2-74.</title>
        <authorList>
            <person name="Wu L."/>
        </authorList>
    </citation>
    <scope>NUCLEOTIDE SEQUENCE [LARGE SCALE GENOMIC DNA]</scope>
    <source>
        <strain evidence="1 2">JP2-74</strain>
    </source>
</reference>
<evidence type="ECO:0000313" key="2">
    <source>
        <dbReference type="Proteomes" id="UP000259465"/>
    </source>
</evidence>
<proteinExistence type="predicted"/>
<sequence>MNKPMTRALRRHHVERLIEKRWQHRMWRHVGADIRKAANTPTPCSCWMCGNPRKYFKQKTYQEQKQDGYFSSSLECADACRF</sequence>
<keyword evidence="2" id="KW-1185">Reference proteome</keyword>
<protein>
    <submittedName>
        <fullName evidence="1">Uncharacterized protein</fullName>
    </submittedName>
</protein>
<organism evidence="1 2">
    <name type="scientific">Chromobacterium rhizoryzae</name>
    <dbReference type="NCBI Taxonomy" id="1778675"/>
    <lineage>
        <taxon>Bacteria</taxon>
        <taxon>Pseudomonadati</taxon>
        <taxon>Pseudomonadota</taxon>
        <taxon>Betaproteobacteria</taxon>
        <taxon>Neisseriales</taxon>
        <taxon>Chromobacteriaceae</taxon>
        <taxon>Chromobacterium</taxon>
    </lineage>
</organism>
<evidence type="ECO:0000313" key="1">
    <source>
        <dbReference type="EMBL" id="AXT46366.1"/>
    </source>
</evidence>
<accession>A0AAD0RST5</accession>
<dbReference type="Proteomes" id="UP000259465">
    <property type="component" value="Chromosome"/>
</dbReference>